<keyword evidence="3" id="KW-1185">Reference proteome</keyword>
<dbReference type="EMBL" id="JAUDEA010000002">
    <property type="protein sequence ID" value="MDM8270538.1"/>
    <property type="molecule type" value="Genomic_DNA"/>
</dbReference>
<evidence type="ECO:0000259" key="1">
    <source>
        <dbReference type="Pfam" id="PF10145"/>
    </source>
</evidence>
<name>A0ABT7V1R2_9ACTN</name>
<comment type="caution">
    <text evidence="2">The sequence shown here is derived from an EMBL/GenBank/DDBJ whole genome shotgun (WGS) entry which is preliminary data.</text>
</comment>
<evidence type="ECO:0000313" key="2">
    <source>
        <dbReference type="EMBL" id="MDM8270538.1"/>
    </source>
</evidence>
<accession>A0ABT7V1R2</accession>
<proteinExistence type="predicted"/>
<gene>
    <name evidence="2" type="ORF">QUW25_02395</name>
</gene>
<reference evidence="2 3" key="1">
    <citation type="submission" date="2023-06" db="EMBL/GenBank/DDBJ databases">
        <title>Identification and characterization of horizontal gene transfer across gut microbiota members of farm animals based on homology search.</title>
        <authorList>
            <person name="Schwarzerova J."/>
            <person name="Nykrynova M."/>
            <person name="Jureckova K."/>
            <person name="Cejkova D."/>
            <person name="Rychlik I."/>
        </authorList>
    </citation>
    <scope>NUCLEOTIDE SEQUENCE [LARGE SCALE GENOMIC DNA]</scope>
    <source>
        <strain evidence="2 3">153_Feed</strain>
    </source>
</reference>
<organism evidence="2 3">
    <name type="scientific">Thermophilibacter provencensis</name>
    <dbReference type="NCBI Taxonomy" id="1852386"/>
    <lineage>
        <taxon>Bacteria</taxon>
        <taxon>Bacillati</taxon>
        <taxon>Actinomycetota</taxon>
        <taxon>Coriobacteriia</taxon>
        <taxon>Coriobacteriales</taxon>
        <taxon>Atopobiaceae</taxon>
        <taxon>Thermophilibacter</taxon>
    </lineage>
</organism>
<dbReference type="Pfam" id="PF10145">
    <property type="entry name" value="PhageMin_Tail"/>
    <property type="match status" value="1"/>
</dbReference>
<feature type="domain" description="Phage tail tape measure protein" evidence="1">
    <location>
        <begin position="190"/>
        <end position="379"/>
    </location>
</feature>
<sequence length="776" mass="79708">MARGKGTELANAYVTLIPSLDGAQKAIEADLAKVDVTGAGKKMGTKLGESIGDKAGKDASGGIERGIEKADVKSRGGRLGSALGGALTDALSGSFDASSVTDALGDVVADASGSGGALSALGETGSGALGAIAKAAPIAGAAVAAIGGVAIDTAADFEVAEARITAAVGGVGEEAEALTEAGRTLYRDGWGESMTDLSDALITAREILGDISEEDMSAAVEGALALEQTYGSDLSETLRGARVLMERFGLSAEEAMDLMVAGTQRGLDYTDELGDNLSEYAGRWADAGIEASEYFSLLEAGVDNGAYSLDKAGDFLNEFLTSLTDGRMEEAIGSFSEGTQDTFEAFKSGGADAQDVLNAVVGELAEMPSGYEKAQIASGLWSSLGEDNAMSMIESFAGVEDTFDDVAGASKDMTDQVSNDLGSRWETAMRKWQDLLAPAGEAVTGFFGGVADAVGGAADALDGFINQQSAYGELDSWFGLESSLSGALDDMGVNVDYLKLKLSEVGVGMEEMDAIGSGHIRALATTFNGSVQTMVWAIENYNDVPLIDKDGSVDVNDAELVDAQGNVYTWNGSELVDKNGNAAVNDQQLIDAQGRIYVWNGSSLKWQQTGITVDTSSIDSAMGKWARTNFPAKVTRVAVQGATVGQITQAEGGIIPGASTKGFIATGPTLLDGGTRLVGEAGAEAVFDYGGSNYVVPLTNRKYSAPFADVVAKQVAGYLGGGAGRADQSAVVAAIAALRADIAQMGVYLDTGKLVGGISPQVNRTLGRMQRRGSLS</sequence>
<dbReference type="Proteomes" id="UP001529256">
    <property type="component" value="Unassembled WGS sequence"/>
</dbReference>
<reference evidence="2 3" key="3">
    <citation type="submission" date="2023-06" db="EMBL/GenBank/DDBJ databases">
        <authorList>
            <person name="Zeman M."/>
            <person name="Kubasova T."/>
            <person name="Jahodarova E."/>
            <person name="Nykrynova M."/>
            <person name="Rychlik I."/>
        </authorList>
    </citation>
    <scope>NUCLEOTIDE SEQUENCE [LARGE SCALE GENOMIC DNA]</scope>
    <source>
        <strain evidence="2 3">153_Feed</strain>
    </source>
</reference>
<dbReference type="RefSeq" id="WP_289510634.1">
    <property type="nucleotide sequence ID" value="NZ_JAUDEA010000002.1"/>
</dbReference>
<reference evidence="3" key="2">
    <citation type="submission" date="2023-06" db="EMBL/GenBank/DDBJ databases">
        <title>Identification and characterization of horizontal gene transfer across gut microbiota members of farm animals based on homology search.</title>
        <authorList>
            <person name="Zeman M."/>
            <person name="Kubasova T."/>
            <person name="Jahodarova E."/>
            <person name="Nykrynova M."/>
            <person name="Rychlik I."/>
        </authorList>
    </citation>
    <scope>NUCLEOTIDE SEQUENCE [LARGE SCALE GENOMIC DNA]</scope>
    <source>
        <strain evidence="3">153_Feed</strain>
    </source>
</reference>
<protein>
    <submittedName>
        <fullName evidence="2">Phage tail tape measure protein</fullName>
    </submittedName>
</protein>
<evidence type="ECO:0000313" key="3">
    <source>
        <dbReference type="Proteomes" id="UP001529256"/>
    </source>
</evidence>
<dbReference type="InterPro" id="IPR010090">
    <property type="entry name" value="Phage_tape_meas"/>
</dbReference>